<name>F0GZC2_9FIRM</name>
<evidence type="ECO:0000313" key="2">
    <source>
        <dbReference type="Proteomes" id="UP000005277"/>
    </source>
</evidence>
<keyword evidence="1" id="KW-0347">Helicase</keyword>
<accession>F0GZC2</accession>
<keyword evidence="1" id="KW-0547">Nucleotide-binding</keyword>
<protein>
    <submittedName>
        <fullName evidence="1">Holliday junction DNA helicase RuvB domain protein</fullName>
    </submittedName>
</protein>
<keyword evidence="1" id="KW-0067">ATP-binding</keyword>
<keyword evidence="2" id="KW-1185">Reference proteome</keyword>
<sequence>MYDQNERIVGSNEQINDKYKELSIRPKWLNDYIGQDKAKEN</sequence>
<evidence type="ECO:0000313" key="1">
    <source>
        <dbReference type="EMBL" id="EGC84427.1"/>
    </source>
</evidence>
<organism evidence="1 2">
    <name type="scientific">Anaerococcus hydrogenalis ACS-025-V-Sch4</name>
    <dbReference type="NCBI Taxonomy" id="879306"/>
    <lineage>
        <taxon>Bacteria</taxon>
        <taxon>Bacillati</taxon>
        <taxon>Bacillota</taxon>
        <taxon>Tissierellia</taxon>
        <taxon>Tissierellales</taxon>
        <taxon>Peptoniphilaceae</taxon>
        <taxon>Anaerococcus</taxon>
    </lineage>
</organism>
<dbReference type="EMBL" id="AEXN01000011">
    <property type="protein sequence ID" value="EGC84427.1"/>
    <property type="molecule type" value="Genomic_DNA"/>
</dbReference>
<keyword evidence="1" id="KW-0378">Hydrolase</keyword>
<gene>
    <name evidence="1" type="ORF">HMPREF9246_0604</name>
</gene>
<dbReference type="GO" id="GO:0004386">
    <property type="term" value="F:helicase activity"/>
    <property type="evidence" value="ECO:0007669"/>
    <property type="project" value="UniProtKB-KW"/>
</dbReference>
<dbReference type="AlphaFoldDB" id="F0GZC2"/>
<proteinExistence type="predicted"/>
<reference evidence="1 2" key="1">
    <citation type="submission" date="2011-01" db="EMBL/GenBank/DDBJ databases">
        <authorList>
            <person name="Durkin A.S."/>
            <person name="Madupu R."/>
            <person name="Torralba M."/>
            <person name="Gillis M."/>
            <person name="Methe B."/>
            <person name="Sutton G."/>
            <person name="Nelson K.E."/>
        </authorList>
    </citation>
    <scope>NUCLEOTIDE SEQUENCE [LARGE SCALE GENOMIC DNA]</scope>
    <source>
        <strain evidence="1 2">ACS-025-V-Sch4</strain>
    </source>
</reference>
<dbReference type="Proteomes" id="UP000005277">
    <property type="component" value="Unassembled WGS sequence"/>
</dbReference>
<comment type="caution">
    <text evidence="1">The sequence shown here is derived from an EMBL/GenBank/DDBJ whole genome shotgun (WGS) entry which is preliminary data.</text>
</comment>